<evidence type="ECO:0000256" key="6">
    <source>
        <dbReference type="PIRSR" id="PIRSR604254-1"/>
    </source>
</evidence>
<feature type="binding site" evidence="6">
    <location>
        <position position="101"/>
    </location>
    <ligand>
        <name>Zn(2+)</name>
        <dbReference type="ChEBI" id="CHEBI:29105"/>
    </ligand>
</feature>
<dbReference type="PANTHER" id="PTHR20855">
    <property type="entry name" value="ADIPOR/PROGESTIN RECEPTOR-RELATED"/>
    <property type="match status" value="1"/>
</dbReference>
<feature type="transmembrane region" description="Helical" evidence="7">
    <location>
        <begin position="29"/>
        <end position="48"/>
    </location>
</feature>
<evidence type="ECO:0000256" key="1">
    <source>
        <dbReference type="ARBA" id="ARBA00004141"/>
    </source>
</evidence>
<comment type="similarity">
    <text evidence="2">Belongs to the ADIPOR family.</text>
</comment>
<proteinExistence type="inferred from homology"/>
<gene>
    <name evidence="8" type="ORF">GJ744_007395</name>
</gene>
<dbReference type="GO" id="GO:0016020">
    <property type="term" value="C:membrane"/>
    <property type="evidence" value="ECO:0007669"/>
    <property type="project" value="UniProtKB-SubCell"/>
</dbReference>
<sequence>MITVLGSVCMALCTIPQLQTIKWRPYRTIMFVSVGLSGVLPMSHAVRLFGIDQAKLQMGWSWFVLEAVFYITGAIIYATRMPERWMPGRFDLFGSSHQLFHHSTTITILELEGAKCLRLSKRLFLRTNHRTQKAL</sequence>
<name>A0A8H7AM35_9EURO</name>
<evidence type="ECO:0000256" key="7">
    <source>
        <dbReference type="SAM" id="Phobius"/>
    </source>
</evidence>
<keyword evidence="4 7" id="KW-1133">Transmembrane helix</keyword>
<accession>A0A8H7AM35</accession>
<comment type="subcellular location">
    <subcellularLocation>
        <location evidence="1">Membrane</location>
        <topology evidence="1">Multi-pass membrane protein</topology>
    </subcellularLocation>
</comment>
<evidence type="ECO:0000256" key="3">
    <source>
        <dbReference type="ARBA" id="ARBA00022692"/>
    </source>
</evidence>
<evidence type="ECO:0000256" key="4">
    <source>
        <dbReference type="ARBA" id="ARBA00022989"/>
    </source>
</evidence>
<dbReference type="GO" id="GO:0006882">
    <property type="term" value="P:intracellular zinc ion homeostasis"/>
    <property type="evidence" value="ECO:0007669"/>
    <property type="project" value="TreeGrafter"/>
</dbReference>
<organism evidence="8 9">
    <name type="scientific">Endocarpon pusillum</name>
    <dbReference type="NCBI Taxonomy" id="364733"/>
    <lineage>
        <taxon>Eukaryota</taxon>
        <taxon>Fungi</taxon>
        <taxon>Dikarya</taxon>
        <taxon>Ascomycota</taxon>
        <taxon>Pezizomycotina</taxon>
        <taxon>Eurotiomycetes</taxon>
        <taxon>Chaetothyriomycetidae</taxon>
        <taxon>Verrucariales</taxon>
        <taxon>Verrucariaceae</taxon>
        <taxon>Endocarpon</taxon>
    </lineage>
</organism>
<feature type="transmembrane region" description="Helical" evidence="7">
    <location>
        <begin position="60"/>
        <end position="79"/>
    </location>
</feature>
<evidence type="ECO:0000313" key="8">
    <source>
        <dbReference type="EMBL" id="KAF7509884.1"/>
    </source>
</evidence>
<dbReference type="InterPro" id="IPR004254">
    <property type="entry name" value="AdipoR/HlyIII-related"/>
</dbReference>
<dbReference type="Pfam" id="PF03006">
    <property type="entry name" value="HlyIII"/>
    <property type="match status" value="1"/>
</dbReference>
<dbReference type="EMBL" id="JAACFV010000036">
    <property type="protein sequence ID" value="KAF7509884.1"/>
    <property type="molecule type" value="Genomic_DNA"/>
</dbReference>
<evidence type="ECO:0000313" key="9">
    <source>
        <dbReference type="Proteomes" id="UP000606974"/>
    </source>
</evidence>
<protein>
    <submittedName>
        <fullName evidence="8">Uncharacterized protein</fullName>
    </submittedName>
</protein>
<reference evidence="8" key="1">
    <citation type="submission" date="2020-02" db="EMBL/GenBank/DDBJ databases">
        <authorList>
            <person name="Palmer J.M."/>
        </authorList>
    </citation>
    <scope>NUCLEOTIDE SEQUENCE</scope>
    <source>
        <strain evidence="8">EPUS1.4</strain>
        <tissue evidence="8">Thallus</tissue>
    </source>
</reference>
<dbReference type="GO" id="GO:0046872">
    <property type="term" value="F:metal ion binding"/>
    <property type="evidence" value="ECO:0007669"/>
    <property type="project" value="UniProtKB-KW"/>
</dbReference>
<keyword evidence="5 7" id="KW-0472">Membrane</keyword>
<dbReference type="AlphaFoldDB" id="A0A8H7AM35"/>
<dbReference type="GO" id="GO:0038023">
    <property type="term" value="F:signaling receptor activity"/>
    <property type="evidence" value="ECO:0007669"/>
    <property type="project" value="TreeGrafter"/>
</dbReference>
<evidence type="ECO:0000256" key="2">
    <source>
        <dbReference type="ARBA" id="ARBA00007018"/>
    </source>
</evidence>
<dbReference type="OrthoDB" id="529367at2759"/>
<keyword evidence="9" id="KW-1185">Reference proteome</keyword>
<dbReference type="PANTHER" id="PTHR20855:SF52">
    <property type="entry name" value="ADIPONECTIN RECEPTOR PROTEIN"/>
    <property type="match status" value="1"/>
</dbReference>
<dbReference type="Proteomes" id="UP000606974">
    <property type="component" value="Unassembled WGS sequence"/>
</dbReference>
<evidence type="ECO:0000256" key="5">
    <source>
        <dbReference type="ARBA" id="ARBA00023136"/>
    </source>
</evidence>
<keyword evidence="3 7" id="KW-0812">Transmembrane</keyword>
<keyword evidence="6" id="KW-0862">Zinc</keyword>
<feature type="binding site" evidence="6">
    <location>
        <position position="97"/>
    </location>
    <ligand>
        <name>Zn(2+)</name>
        <dbReference type="ChEBI" id="CHEBI:29105"/>
    </ligand>
</feature>
<keyword evidence="6" id="KW-0479">Metal-binding</keyword>
<comment type="caution">
    <text evidence="8">The sequence shown here is derived from an EMBL/GenBank/DDBJ whole genome shotgun (WGS) entry which is preliminary data.</text>
</comment>